<evidence type="ECO:0000256" key="14">
    <source>
        <dbReference type="ARBA" id="ARBA00022989"/>
    </source>
</evidence>
<keyword evidence="8" id="KW-0328">Glycosyltransferase</keyword>
<feature type="region of interest" description="Disordered" evidence="19">
    <location>
        <begin position="1041"/>
        <end position="1095"/>
    </location>
</feature>
<comment type="catalytic activity">
    <reaction evidence="18">
        <text>a di-trans,poly-cis-dolichyl diphosphooligosaccharide + L-asparaginyl-[protein] = N(4)-(oligosaccharide-(1-&gt;4)-N-acetyl-beta-D-glucosaminyl-(1-&gt;4)-N-acetyl-beta-D-glucosaminyl)-L-asparaginyl-[protein] + a di-trans,poly-cis-dolichyl diphosphate + H(+)</text>
        <dbReference type="Rhea" id="RHEA:22980"/>
        <dbReference type="Rhea" id="RHEA-COMP:12804"/>
        <dbReference type="Rhea" id="RHEA-COMP:12805"/>
        <dbReference type="Rhea" id="RHEA-COMP:19506"/>
        <dbReference type="Rhea" id="RHEA-COMP:19509"/>
        <dbReference type="ChEBI" id="CHEBI:15378"/>
        <dbReference type="ChEBI" id="CHEBI:50347"/>
        <dbReference type="ChEBI" id="CHEBI:57497"/>
        <dbReference type="ChEBI" id="CHEBI:57570"/>
        <dbReference type="ChEBI" id="CHEBI:132529"/>
        <dbReference type="EC" id="2.4.99.18"/>
    </reaction>
</comment>
<comment type="subunit">
    <text evidence="6">Component of the oligosaccharyltransferase (OST) complex.</text>
</comment>
<feature type="transmembrane region" description="Helical" evidence="20">
    <location>
        <begin position="738"/>
        <end position="762"/>
    </location>
</feature>
<feature type="transmembrane region" description="Helical" evidence="20">
    <location>
        <begin position="623"/>
        <end position="643"/>
    </location>
</feature>
<keyword evidence="10 20" id="KW-0812">Transmembrane</keyword>
<organism evidence="22 23">
    <name type="scientific">Brassica cretica</name>
    <name type="common">Mustard</name>
    <dbReference type="NCBI Taxonomy" id="69181"/>
    <lineage>
        <taxon>Eukaryota</taxon>
        <taxon>Viridiplantae</taxon>
        <taxon>Streptophyta</taxon>
        <taxon>Embryophyta</taxon>
        <taxon>Tracheophyta</taxon>
        <taxon>Spermatophyta</taxon>
        <taxon>Magnoliopsida</taxon>
        <taxon>eudicotyledons</taxon>
        <taxon>Gunneridae</taxon>
        <taxon>Pentapetalae</taxon>
        <taxon>rosids</taxon>
        <taxon>malvids</taxon>
        <taxon>Brassicales</taxon>
        <taxon>Brassicaceae</taxon>
        <taxon>Brassiceae</taxon>
        <taxon>Brassica</taxon>
    </lineage>
</organism>
<reference evidence="22" key="1">
    <citation type="submission" date="2019-12" db="EMBL/GenBank/DDBJ databases">
        <title>Genome sequencing and annotation of Brassica cretica.</title>
        <authorList>
            <person name="Studholme D.J."/>
            <person name="Sarris P.F."/>
        </authorList>
    </citation>
    <scope>NUCLEOTIDE SEQUENCE</scope>
    <source>
        <strain evidence="22">PFS-001/15</strain>
        <tissue evidence="22">Leaf</tissue>
    </source>
</reference>
<evidence type="ECO:0000256" key="7">
    <source>
        <dbReference type="ARBA" id="ARBA00012605"/>
    </source>
</evidence>
<proteinExistence type="inferred from homology"/>
<feature type="region of interest" description="Disordered" evidence="19">
    <location>
        <begin position="675"/>
        <end position="729"/>
    </location>
</feature>
<name>A0A8S9FPM7_BRACR</name>
<feature type="transmembrane region" description="Helical" evidence="20">
    <location>
        <begin position="20"/>
        <end position="41"/>
    </location>
</feature>
<evidence type="ECO:0000256" key="10">
    <source>
        <dbReference type="ARBA" id="ARBA00022692"/>
    </source>
</evidence>
<evidence type="ECO:0000256" key="9">
    <source>
        <dbReference type="ARBA" id="ARBA00022679"/>
    </source>
</evidence>
<dbReference type="FunFam" id="3.40.50.12610:FF:000002">
    <property type="entry name" value="dolichyl-diphosphooligosaccharide--protein glycosyltransferase subunit STT3A"/>
    <property type="match status" value="1"/>
</dbReference>
<evidence type="ECO:0000259" key="21">
    <source>
        <dbReference type="Pfam" id="PF02516"/>
    </source>
</evidence>
<feature type="transmembrane region" description="Helical" evidence="20">
    <location>
        <begin position="530"/>
        <end position="554"/>
    </location>
</feature>
<evidence type="ECO:0000256" key="12">
    <source>
        <dbReference type="ARBA" id="ARBA00022824"/>
    </source>
</evidence>
<evidence type="ECO:0000256" key="6">
    <source>
        <dbReference type="ARBA" id="ARBA00011157"/>
    </source>
</evidence>
<comment type="subcellular location">
    <subcellularLocation>
        <location evidence="3">Endoplasmic reticulum membrane</location>
        <topology evidence="3">Multi-pass membrane protein</topology>
    </subcellularLocation>
</comment>
<evidence type="ECO:0000256" key="1">
    <source>
        <dbReference type="ARBA" id="ARBA00001936"/>
    </source>
</evidence>
<protein>
    <recommendedName>
        <fullName evidence="7">dolichyl-diphosphooligosaccharide--protein glycotransferase</fullName>
        <ecNumber evidence="7">2.4.99.18</ecNumber>
    </recommendedName>
</protein>
<keyword evidence="13" id="KW-0460">Magnesium</keyword>
<feature type="transmembrane region" description="Helical" evidence="20">
    <location>
        <begin position="1104"/>
        <end position="1128"/>
    </location>
</feature>
<feature type="compositionally biased region" description="Basic and acidic residues" evidence="19">
    <location>
        <begin position="691"/>
        <end position="728"/>
    </location>
</feature>
<keyword evidence="11" id="KW-0479">Metal-binding</keyword>
<dbReference type="GO" id="GO:0004579">
    <property type="term" value="F:dolichyl-diphosphooligosaccharide-protein glycotransferase activity"/>
    <property type="evidence" value="ECO:0007669"/>
    <property type="project" value="UniProtKB-EC"/>
</dbReference>
<keyword evidence="17" id="KW-0464">Manganese</keyword>
<dbReference type="EC" id="2.4.99.18" evidence="7"/>
<feature type="transmembrane region" description="Helical" evidence="20">
    <location>
        <begin position="1004"/>
        <end position="1030"/>
    </location>
</feature>
<evidence type="ECO:0000256" key="17">
    <source>
        <dbReference type="ARBA" id="ARBA00023211"/>
    </source>
</evidence>
<evidence type="ECO:0000313" key="22">
    <source>
        <dbReference type="EMBL" id="KAF2535054.1"/>
    </source>
</evidence>
<dbReference type="PANTHER" id="PTHR13872:SF48">
    <property type="entry name" value="DOLICHYL-DIPHOSPHOOLIGOSACCHARIDE--PROTEIN GLYCOSYLTRANSFERASE SUBUNIT STT3A"/>
    <property type="match status" value="1"/>
</dbReference>
<keyword evidence="16" id="KW-0325">Glycoprotein</keyword>
<dbReference type="GO" id="GO:0005789">
    <property type="term" value="C:endoplasmic reticulum membrane"/>
    <property type="evidence" value="ECO:0007669"/>
    <property type="project" value="UniProtKB-SubCell"/>
</dbReference>
<evidence type="ECO:0000256" key="18">
    <source>
        <dbReference type="ARBA" id="ARBA00048829"/>
    </source>
</evidence>
<evidence type="ECO:0000256" key="11">
    <source>
        <dbReference type="ARBA" id="ARBA00022723"/>
    </source>
</evidence>
<evidence type="ECO:0000256" key="19">
    <source>
        <dbReference type="SAM" id="MobiDB-lite"/>
    </source>
</evidence>
<feature type="transmembrane region" description="Helical" evidence="20">
    <location>
        <begin position="261"/>
        <end position="284"/>
    </location>
</feature>
<evidence type="ECO:0000256" key="16">
    <source>
        <dbReference type="ARBA" id="ARBA00023180"/>
    </source>
</evidence>
<dbReference type="EMBL" id="QGKW02002228">
    <property type="protein sequence ID" value="KAF2535054.1"/>
    <property type="molecule type" value="Genomic_DNA"/>
</dbReference>
<feature type="region of interest" description="Disordered" evidence="19">
    <location>
        <begin position="1350"/>
        <end position="1373"/>
    </location>
</feature>
<dbReference type="InterPro" id="IPR003674">
    <property type="entry name" value="Oligo_trans_STT3"/>
</dbReference>
<evidence type="ECO:0000256" key="8">
    <source>
        <dbReference type="ARBA" id="ARBA00022676"/>
    </source>
</evidence>
<evidence type="ECO:0000256" key="15">
    <source>
        <dbReference type="ARBA" id="ARBA00023136"/>
    </source>
</evidence>
<dbReference type="Gene3D" id="3.40.50.12610">
    <property type="match status" value="2"/>
</dbReference>
<evidence type="ECO:0000313" key="23">
    <source>
        <dbReference type="Proteomes" id="UP000712281"/>
    </source>
</evidence>
<comment type="caution">
    <text evidence="22">The sequence shown here is derived from an EMBL/GenBank/DDBJ whole genome shotgun (WGS) entry which is preliminary data.</text>
</comment>
<dbReference type="Pfam" id="PF02516">
    <property type="entry name" value="STT3"/>
    <property type="match status" value="1"/>
</dbReference>
<evidence type="ECO:0000256" key="13">
    <source>
        <dbReference type="ARBA" id="ARBA00022842"/>
    </source>
</evidence>
<feature type="compositionally biased region" description="Basic and acidic residues" evidence="19">
    <location>
        <begin position="1057"/>
        <end position="1094"/>
    </location>
</feature>
<feature type="transmembrane region" description="Helical" evidence="20">
    <location>
        <begin position="501"/>
        <end position="518"/>
    </location>
</feature>
<comment type="similarity">
    <text evidence="5">Belongs to the STT3 family.</text>
</comment>
<gene>
    <name evidence="22" type="ORF">F2Q68_00022337</name>
</gene>
<accession>A0A8S9FPM7</accession>
<sequence>MEIRSELRKLSRSGKPTWAVLAAVLALTHILLLLSYGRYLLPDELPNEHNALMTPSQNALLRNTLAVNVSAAPTGLLENNGSGLRNETEDDEGFVDLVDFESFEDVNDSVIVKEVAGSNKSDSLFPSEKIVMQNVVSLQSQKNSVLSGGSSVAAPVLKNSSLIVTKKISKKKKMRCDLPPKTVTTLDEMNRILTRHRRSSRAMRPRWSSRRDEEILAARKEIENAPVVTIDRELYPPIFRNVSMFKRSELRKVSRSGKPTWAVLVAILALTHILLLLSYGRYLLPDGRRLKLPNEHNALMTPSQNALLRNTLAVNVSAAPTGFLENNGSGLRNETEDDEGFVDLVDFESFEDVNDSGIVKEVAGSNKSDSLFPSEKIVMQNVVSLQSQKNSVLSGGSSVAAPVLRNSSLIVTKKISKKKKMRCDLPPKTVTTLDEMNRILTRHRRSSRAMRPRWSSRRDEEILAARKEIENAPVVTIDRELYPPIFRNVSMFKRSYELMERLLKVFIIIHVVALVYYIKGILSPKMFKVAVTLVVSIGLVVCLIVVAVLVALVASSPTGGWSGRSLSLLDPTYASKYIPIIASVSEHQPPTWPSYFMDINVLAFLVPAGIIACFSPLSDASSFVVLYIVMSVYFSGVMVRLMLVLAPAACIMSGIALSQAFDVFTASIKYQLGRSSNSKDDAEDNTSTNKAPKDDSSSGKTDKGEEVAKERSSKKGKKKEREPADKPSVKSKIAKKRALVLPLEASIVALLLLIMLGAFYVIHCVWAAAEAYSAPSIVLTSQSRDGLHVFDDFRESYAWLSHNTDVDDKVASWWDYGYQTTAMANRTVIVDNNTWNNTHIATVGTAMSSPEKAAWEIFNSLDVKYVLVVFGGLIGYPSDDINKFLWMVRIGGGVFPHIKEADYLTLNMNLATINFFAKRDGNYRIDSEATPTMLNCLMYKLSYYRFVETDGKGYDRVRRTEIGKKNFKLTHFEEVFTSHHWMVRIYKLKPQKNRIRGRAKKLKLVRLMLVLAPAACIMSGIALSQAFDVFTASIKYQLGRSSNSKDDAEDNTSTNKAPKDDSSSGKTDKGEEVAKERSSKKGKKKEREPADKPSVKSKIAKKRALVLPLEASIVALLLLIMLGAFYVIHCVWAAAEAYSAPSIVLTSQSRDGLHVFDDFRESYAWLSHNTDVDDKVASWWDYGYQTTAMANRTVIVDNNTWNNTHIATVGTAMSSPEKAAWEIFNSLDVKYVLVVFGGLIGYPSDDINKFLWMVRIGGGVFPHIKEADYLRDGNYRIDSEATPTMLNCLMYKLSYYRFVETDGKGYDRVRRTEIGKKNFKLTHFEEVFTSHHWMVRIYKLKPQKNRIRGRAKKLKLKTSSGLDSKPAKKNPWI</sequence>
<comment type="pathway">
    <text evidence="4">Protein modification; protein glycosylation.</text>
</comment>
<feature type="transmembrane region" description="Helical" evidence="20">
    <location>
        <begin position="595"/>
        <end position="617"/>
    </location>
</feature>
<dbReference type="Proteomes" id="UP000712281">
    <property type="component" value="Unassembled WGS sequence"/>
</dbReference>
<keyword evidence="14 20" id="KW-1133">Transmembrane helix</keyword>
<evidence type="ECO:0000256" key="3">
    <source>
        <dbReference type="ARBA" id="ARBA00004477"/>
    </source>
</evidence>
<dbReference type="PANTHER" id="PTHR13872">
    <property type="entry name" value="DOLICHYL-DIPHOSPHOOLIGOSACCHARIDE--PROTEIN GLYCOSYLTRANSFERASE SUBUNIT"/>
    <property type="match status" value="1"/>
</dbReference>
<evidence type="ECO:0000256" key="4">
    <source>
        <dbReference type="ARBA" id="ARBA00004922"/>
    </source>
</evidence>
<comment type="cofactor">
    <cofactor evidence="1">
        <name>Mn(2+)</name>
        <dbReference type="ChEBI" id="CHEBI:29035"/>
    </cofactor>
</comment>
<feature type="domain" description="Oligosaccharyl transferase STT3 N-terminal" evidence="21">
    <location>
        <begin position="502"/>
        <end position="652"/>
    </location>
</feature>
<comment type="cofactor">
    <cofactor evidence="2">
        <name>Mg(2+)</name>
        <dbReference type="ChEBI" id="CHEBI:18420"/>
    </cofactor>
</comment>
<evidence type="ECO:0000256" key="2">
    <source>
        <dbReference type="ARBA" id="ARBA00001946"/>
    </source>
</evidence>
<keyword evidence="9" id="KW-0808">Transferase</keyword>
<keyword evidence="15 20" id="KW-0472">Membrane</keyword>
<evidence type="ECO:0000256" key="5">
    <source>
        <dbReference type="ARBA" id="ARBA00010810"/>
    </source>
</evidence>
<dbReference type="InterPro" id="IPR048307">
    <property type="entry name" value="STT3_N"/>
</dbReference>
<evidence type="ECO:0000256" key="20">
    <source>
        <dbReference type="SAM" id="Phobius"/>
    </source>
</evidence>
<dbReference type="GO" id="GO:0046872">
    <property type="term" value="F:metal ion binding"/>
    <property type="evidence" value="ECO:0007669"/>
    <property type="project" value="UniProtKB-KW"/>
</dbReference>
<keyword evidence="12" id="KW-0256">Endoplasmic reticulum</keyword>